<dbReference type="EC" id="2.6.1.9" evidence="9"/>
<dbReference type="EMBL" id="BSFL01000002">
    <property type="protein sequence ID" value="GLK80238.1"/>
    <property type="molecule type" value="Genomic_DNA"/>
</dbReference>
<evidence type="ECO:0000256" key="6">
    <source>
        <dbReference type="ARBA" id="ARBA00022679"/>
    </source>
</evidence>
<reference evidence="11" key="2">
    <citation type="submission" date="2023-01" db="EMBL/GenBank/DDBJ databases">
        <authorList>
            <person name="Sun Q."/>
            <person name="Evtushenko L."/>
        </authorList>
    </citation>
    <scope>NUCLEOTIDE SEQUENCE</scope>
    <source>
        <strain evidence="11">VKM B-2748</strain>
    </source>
</reference>
<proteinExistence type="inferred from homology"/>
<dbReference type="InterPro" id="IPR005861">
    <property type="entry name" value="HisP_aminotrans"/>
</dbReference>
<evidence type="ECO:0000256" key="4">
    <source>
        <dbReference type="ARBA" id="ARBA00011738"/>
    </source>
</evidence>
<comment type="pathway">
    <text evidence="2 9">Amino-acid biosynthesis; L-histidine biosynthesis; L-histidine from 5-phospho-alpha-D-ribose 1-diphosphate: step 7/9.</text>
</comment>
<dbReference type="SUPFAM" id="SSF53383">
    <property type="entry name" value="PLP-dependent transferases"/>
    <property type="match status" value="1"/>
</dbReference>
<keyword evidence="9" id="KW-0368">Histidine biosynthesis</keyword>
<dbReference type="Pfam" id="PF00155">
    <property type="entry name" value="Aminotran_1_2"/>
    <property type="match status" value="1"/>
</dbReference>
<dbReference type="CDD" id="cd00609">
    <property type="entry name" value="AAT_like"/>
    <property type="match status" value="1"/>
</dbReference>
<dbReference type="RefSeq" id="WP_271200707.1">
    <property type="nucleotide sequence ID" value="NZ_BSFL01000002.1"/>
</dbReference>
<dbReference type="Proteomes" id="UP001143309">
    <property type="component" value="Unassembled WGS sequence"/>
</dbReference>
<dbReference type="PANTHER" id="PTHR43643:SF3">
    <property type="entry name" value="HISTIDINOL-PHOSPHATE AMINOTRANSFERASE"/>
    <property type="match status" value="1"/>
</dbReference>
<comment type="caution">
    <text evidence="11">The sequence shown here is derived from an EMBL/GenBank/DDBJ whole genome shotgun (WGS) entry which is preliminary data.</text>
</comment>
<dbReference type="GO" id="GO:0000105">
    <property type="term" value="P:L-histidine biosynthetic process"/>
    <property type="evidence" value="ECO:0007669"/>
    <property type="project" value="UniProtKB-UniRule"/>
</dbReference>
<evidence type="ECO:0000256" key="9">
    <source>
        <dbReference type="HAMAP-Rule" id="MF_01023"/>
    </source>
</evidence>
<feature type="domain" description="Aminotransferase class I/classII large" evidence="10">
    <location>
        <begin position="41"/>
        <end position="367"/>
    </location>
</feature>
<comment type="catalytic activity">
    <reaction evidence="8 9">
        <text>L-histidinol phosphate + 2-oxoglutarate = 3-(imidazol-4-yl)-2-oxopropyl phosphate + L-glutamate</text>
        <dbReference type="Rhea" id="RHEA:23744"/>
        <dbReference type="ChEBI" id="CHEBI:16810"/>
        <dbReference type="ChEBI" id="CHEBI:29985"/>
        <dbReference type="ChEBI" id="CHEBI:57766"/>
        <dbReference type="ChEBI" id="CHEBI:57980"/>
        <dbReference type="EC" id="2.6.1.9"/>
    </reaction>
</comment>
<comment type="subunit">
    <text evidence="4 9">Homodimer.</text>
</comment>
<evidence type="ECO:0000313" key="11">
    <source>
        <dbReference type="EMBL" id="GLK80238.1"/>
    </source>
</evidence>
<keyword evidence="6 9" id="KW-0808">Transferase</keyword>
<keyword evidence="12" id="KW-1185">Reference proteome</keyword>
<evidence type="ECO:0000256" key="1">
    <source>
        <dbReference type="ARBA" id="ARBA00001933"/>
    </source>
</evidence>
<gene>
    <name evidence="9 11" type="primary">hisC</name>
    <name evidence="11" type="ORF">GCM10008174_19790</name>
</gene>
<dbReference type="GO" id="GO:0030170">
    <property type="term" value="F:pyridoxal phosphate binding"/>
    <property type="evidence" value="ECO:0007669"/>
    <property type="project" value="InterPro"/>
</dbReference>
<dbReference type="InterPro" id="IPR015422">
    <property type="entry name" value="PyrdxlP-dep_Trfase_small"/>
</dbReference>
<keyword evidence="9" id="KW-0028">Amino-acid biosynthesis</keyword>
<comment type="cofactor">
    <cofactor evidence="1 9">
        <name>pyridoxal 5'-phosphate</name>
        <dbReference type="ChEBI" id="CHEBI:597326"/>
    </cofactor>
</comment>
<evidence type="ECO:0000256" key="5">
    <source>
        <dbReference type="ARBA" id="ARBA00022576"/>
    </source>
</evidence>
<evidence type="ECO:0000256" key="2">
    <source>
        <dbReference type="ARBA" id="ARBA00005011"/>
    </source>
</evidence>
<dbReference type="InterPro" id="IPR015421">
    <property type="entry name" value="PyrdxlP-dep_Trfase_major"/>
</dbReference>
<dbReference type="Gene3D" id="3.90.1150.10">
    <property type="entry name" value="Aspartate Aminotransferase, domain 1"/>
    <property type="match status" value="1"/>
</dbReference>
<reference evidence="11" key="1">
    <citation type="journal article" date="2014" name="Int. J. Syst. Evol. Microbiol.">
        <title>Complete genome sequence of Corynebacterium casei LMG S-19264T (=DSM 44701T), isolated from a smear-ripened cheese.</title>
        <authorList>
            <consortium name="US DOE Joint Genome Institute (JGI-PGF)"/>
            <person name="Walter F."/>
            <person name="Albersmeier A."/>
            <person name="Kalinowski J."/>
            <person name="Ruckert C."/>
        </authorList>
    </citation>
    <scope>NUCLEOTIDE SEQUENCE</scope>
    <source>
        <strain evidence="11">VKM B-2748</strain>
    </source>
</reference>
<keyword evidence="7 9" id="KW-0663">Pyridoxal phosphate</keyword>
<evidence type="ECO:0000256" key="3">
    <source>
        <dbReference type="ARBA" id="ARBA00007970"/>
    </source>
</evidence>
<protein>
    <recommendedName>
        <fullName evidence="9">Histidinol-phosphate aminotransferase</fullName>
        <ecNumber evidence="9">2.6.1.9</ecNumber>
    </recommendedName>
    <alternativeName>
        <fullName evidence="9">Imidazole acetol-phosphate transaminase</fullName>
    </alternativeName>
</protein>
<dbReference type="HAMAP" id="MF_01023">
    <property type="entry name" value="HisC_aminotrans_2"/>
    <property type="match status" value="1"/>
</dbReference>
<evidence type="ECO:0000256" key="7">
    <source>
        <dbReference type="ARBA" id="ARBA00022898"/>
    </source>
</evidence>
<feature type="modified residue" description="N6-(pyridoxal phosphate)lysine" evidence="9">
    <location>
        <position position="230"/>
    </location>
</feature>
<keyword evidence="5 9" id="KW-0032">Aminotransferase</keyword>
<sequence>MTSASPATPAATRPVPRASALAIEAYVPGKSKAPAGVRLHKLSSNETPLGPSPAAIAAFRAAADGLEIYPDGQSRALREAIARANGLDPDRIVCGAGSDELLSLLAYAYLEPGDEGVFCEHGFLVYRIAILAAGGVPVVAPETDLTADVDAILSRVTDRTRIVYLANPNNPTGTYLPFDEVKRLHAGLPKTVLLVLDAAYAEYVRANDYAAGIELVAGAENVVMTRTFSKVYGLASLRIGWLYGPEGVVDVLNRIRGPFNLSGPAIAAGAAAIADRAHIEAAVDHNARWLPELTGALGALGLTVTPSVANFVLVRFPDAPGRTAKEADAFLTERGLILRSVASYGLPDALRLTIGDDEANRAVIAALGAFMRGDRG</sequence>
<evidence type="ECO:0000259" key="10">
    <source>
        <dbReference type="Pfam" id="PF00155"/>
    </source>
</evidence>
<dbReference type="GO" id="GO:0004400">
    <property type="term" value="F:histidinol-phosphate transaminase activity"/>
    <property type="evidence" value="ECO:0007669"/>
    <property type="project" value="UniProtKB-UniRule"/>
</dbReference>
<evidence type="ECO:0000256" key="8">
    <source>
        <dbReference type="ARBA" id="ARBA00047481"/>
    </source>
</evidence>
<name>A0A9W6JPV3_9HYPH</name>
<dbReference type="InterPro" id="IPR015424">
    <property type="entry name" value="PyrdxlP-dep_Trfase"/>
</dbReference>
<dbReference type="PANTHER" id="PTHR43643">
    <property type="entry name" value="HISTIDINOL-PHOSPHATE AMINOTRANSFERASE 2"/>
    <property type="match status" value="1"/>
</dbReference>
<dbReference type="Gene3D" id="3.40.640.10">
    <property type="entry name" value="Type I PLP-dependent aspartate aminotransferase-like (Major domain)"/>
    <property type="match status" value="1"/>
</dbReference>
<dbReference type="InterPro" id="IPR004839">
    <property type="entry name" value="Aminotransferase_I/II_large"/>
</dbReference>
<evidence type="ECO:0000313" key="12">
    <source>
        <dbReference type="Proteomes" id="UP001143309"/>
    </source>
</evidence>
<comment type="similarity">
    <text evidence="3 9">Belongs to the class-II pyridoxal-phosphate-dependent aminotransferase family. Histidinol-phosphate aminotransferase subfamily.</text>
</comment>
<dbReference type="InterPro" id="IPR050106">
    <property type="entry name" value="HistidinolP_aminotransfase"/>
</dbReference>
<dbReference type="AlphaFoldDB" id="A0A9W6JPV3"/>
<accession>A0A9W6JPV3</accession>
<organism evidence="11 12">
    <name type="scientific">Methylopila turkensis</name>
    <dbReference type="NCBI Taxonomy" id="1437816"/>
    <lineage>
        <taxon>Bacteria</taxon>
        <taxon>Pseudomonadati</taxon>
        <taxon>Pseudomonadota</taxon>
        <taxon>Alphaproteobacteria</taxon>
        <taxon>Hyphomicrobiales</taxon>
        <taxon>Methylopilaceae</taxon>
        <taxon>Methylopila</taxon>
    </lineage>
</organism>